<dbReference type="InterPro" id="IPR003604">
    <property type="entry name" value="Matrin/U1-like-C_Znf_C2H2"/>
</dbReference>
<keyword evidence="2 5" id="KW-0547">Nucleotide-binding</keyword>
<dbReference type="GO" id="GO:0005524">
    <property type="term" value="F:ATP binding"/>
    <property type="evidence" value="ECO:0007669"/>
    <property type="project" value="UniProtKB-UniRule"/>
</dbReference>
<organism evidence="8 9">
    <name type="scientific">Lasius platythorax</name>
    <dbReference type="NCBI Taxonomy" id="488582"/>
    <lineage>
        <taxon>Eukaryota</taxon>
        <taxon>Metazoa</taxon>
        <taxon>Ecdysozoa</taxon>
        <taxon>Arthropoda</taxon>
        <taxon>Hexapoda</taxon>
        <taxon>Insecta</taxon>
        <taxon>Pterygota</taxon>
        <taxon>Neoptera</taxon>
        <taxon>Endopterygota</taxon>
        <taxon>Hymenoptera</taxon>
        <taxon>Apocrita</taxon>
        <taxon>Aculeata</taxon>
        <taxon>Formicoidea</taxon>
        <taxon>Formicidae</taxon>
        <taxon>Formicinae</taxon>
        <taxon>Lasius</taxon>
        <taxon>Lasius</taxon>
    </lineage>
</organism>
<dbReference type="GO" id="GO:0003777">
    <property type="term" value="F:microtubule motor activity"/>
    <property type="evidence" value="ECO:0007669"/>
    <property type="project" value="InterPro"/>
</dbReference>
<dbReference type="AlphaFoldDB" id="A0AAV2NEP7"/>
<dbReference type="Pfam" id="PF00225">
    <property type="entry name" value="Kinesin"/>
    <property type="match status" value="1"/>
</dbReference>
<dbReference type="EMBL" id="OZ034836">
    <property type="protein sequence ID" value="CAL1677997.1"/>
    <property type="molecule type" value="Genomic_DNA"/>
</dbReference>
<dbReference type="InterPro" id="IPR036236">
    <property type="entry name" value="Znf_C2H2_sf"/>
</dbReference>
<dbReference type="SUPFAM" id="SSF57667">
    <property type="entry name" value="beta-beta-alpha zinc fingers"/>
    <property type="match status" value="1"/>
</dbReference>
<dbReference type="PRINTS" id="PR00380">
    <property type="entry name" value="KINESINHEAVY"/>
</dbReference>
<evidence type="ECO:0000259" key="7">
    <source>
        <dbReference type="PROSITE" id="PS50067"/>
    </source>
</evidence>
<comment type="similarity">
    <text evidence="5">Belongs to the TRAFAC class myosin-kinesin ATPase superfamily. Kinesin family.</text>
</comment>
<dbReference type="SUPFAM" id="SSF52540">
    <property type="entry name" value="P-loop containing nucleoside triphosphate hydrolases"/>
    <property type="match status" value="1"/>
</dbReference>
<keyword evidence="9" id="KW-1185">Reference proteome</keyword>
<dbReference type="GO" id="GO:0008270">
    <property type="term" value="F:zinc ion binding"/>
    <property type="evidence" value="ECO:0007669"/>
    <property type="project" value="InterPro"/>
</dbReference>
<dbReference type="SMART" id="SM00355">
    <property type="entry name" value="ZnF_C2H2"/>
    <property type="match status" value="8"/>
</dbReference>
<feature type="domain" description="Kinesin motor" evidence="7">
    <location>
        <begin position="744"/>
        <end position="996"/>
    </location>
</feature>
<dbReference type="InterPro" id="IPR036961">
    <property type="entry name" value="Kinesin_motor_dom_sf"/>
</dbReference>
<protein>
    <recommendedName>
        <fullName evidence="7">Kinesin motor domain-containing protein</fullName>
    </recommendedName>
</protein>
<dbReference type="GO" id="GO:0008017">
    <property type="term" value="F:microtubule binding"/>
    <property type="evidence" value="ECO:0007669"/>
    <property type="project" value="InterPro"/>
</dbReference>
<dbReference type="InterPro" id="IPR027417">
    <property type="entry name" value="P-loop_NTPase"/>
</dbReference>
<evidence type="ECO:0000256" key="2">
    <source>
        <dbReference type="ARBA" id="ARBA00022741"/>
    </source>
</evidence>
<comment type="subcellular location">
    <subcellularLocation>
        <location evidence="1">Cytoplasm</location>
        <location evidence="1">Cytoskeleton</location>
    </subcellularLocation>
</comment>
<dbReference type="PROSITE" id="PS50067">
    <property type="entry name" value="KINESIN_MOTOR_2"/>
    <property type="match status" value="1"/>
</dbReference>
<keyword evidence="4" id="KW-0206">Cytoskeleton</keyword>
<dbReference type="SMART" id="SM00129">
    <property type="entry name" value="KISc"/>
    <property type="match status" value="1"/>
</dbReference>
<keyword evidence="4" id="KW-0963">Cytoplasm</keyword>
<dbReference type="InterPro" id="IPR001752">
    <property type="entry name" value="Kinesin_motor_dom"/>
</dbReference>
<evidence type="ECO:0000256" key="3">
    <source>
        <dbReference type="ARBA" id="ARBA00022840"/>
    </source>
</evidence>
<name>A0AAV2NEP7_9HYME</name>
<dbReference type="InterPro" id="IPR027640">
    <property type="entry name" value="Kinesin-like_fam"/>
</dbReference>
<dbReference type="Proteomes" id="UP001497644">
    <property type="component" value="Chromosome 13"/>
</dbReference>
<dbReference type="GO" id="GO:0015630">
    <property type="term" value="C:microtubule cytoskeleton"/>
    <property type="evidence" value="ECO:0007669"/>
    <property type="project" value="UniProtKB-ARBA"/>
</dbReference>
<dbReference type="Gene3D" id="3.40.850.10">
    <property type="entry name" value="Kinesin motor domain"/>
    <property type="match status" value="1"/>
</dbReference>
<proteinExistence type="inferred from homology"/>
<dbReference type="PANTHER" id="PTHR47972">
    <property type="entry name" value="KINESIN-LIKE PROTEIN KLP-3"/>
    <property type="match status" value="1"/>
</dbReference>
<dbReference type="GO" id="GO:0003676">
    <property type="term" value="F:nucleic acid binding"/>
    <property type="evidence" value="ECO:0007669"/>
    <property type="project" value="InterPro"/>
</dbReference>
<evidence type="ECO:0000313" key="8">
    <source>
        <dbReference type="EMBL" id="CAL1677997.1"/>
    </source>
</evidence>
<feature type="coiled-coil region" evidence="6">
    <location>
        <begin position="687"/>
        <end position="721"/>
    </location>
</feature>
<evidence type="ECO:0000256" key="6">
    <source>
        <dbReference type="SAM" id="Coils"/>
    </source>
</evidence>
<evidence type="ECO:0000256" key="1">
    <source>
        <dbReference type="ARBA" id="ARBA00004245"/>
    </source>
</evidence>
<keyword evidence="3 5" id="KW-0067">ATP-binding</keyword>
<keyword evidence="5" id="KW-0505">Motor protein</keyword>
<gene>
    <name evidence="8" type="ORF">LPLAT_LOCUS3919</name>
</gene>
<accession>A0AAV2NEP7</accession>
<dbReference type="SMART" id="SM00451">
    <property type="entry name" value="ZnF_U1"/>
    <property type="match status" value="7"/>
</dbReference>
<evidence type="ECO:0000256" key="5">
    <source>
        <dbReference type="PROSITE-ProRule" id="PRU00283"/>
    </source>
</evidence>
<feature type="binding site" evidence="5">
    <location>
        <begin position="833"/>
        <end position="840"/>
    </location>
    <ligand>
        <name>ATP</name>
        <dbReference type="ChEBI" id="CHEBI:30616"/>
    </ligand>
</feature>
<sequence>MEDLCNIIPAPHWIDLAQNSPLQIYDFFERELKMEPCNHVTPNVTVNIEDTQASDMEKTIKHDCKICPYQTDRKYNYGRHMGTKKHKDNVLEKAQNNPAQIHNVFEREPTMEPCNHVTPNVTVNIEDTQASDMEKTFKHVCKICPYQTNDQSNYARHMKTKKHKDNVLEKAQNNPAQIHDVFEREPTMEPCNHVTPNVTVNIEDTQASDMEKTFTHDCKICPYQTDRKYNYGRHMGTKKHKDNVLEKAQNNPAQIHNVFEREPTMEPCNHVTPNVTVNIEDTQASDMEKTFKHVCKICPYQTDDQNNYARHMETKKHKDNVLEKAQNNPAQIHDVFEREPTMEPCNHVTPNVTVNIEDTQASDMEKTFKHVCKICPYQTDVQSNYARHMETKKHKDNVLEKAQNNPAQIHNVFEREPTMEPCNHVTPNMTVNIEDTQASDMEKTFKHVCNCPYQTDKKYNYERHMGTKKHKDNVLEKTQNNPAQIHDVFEREPTMEPWNHVTPNVTVNIEDTQASDMEKTFKHVCNCPYQTDKKYNYERHMETKKHKDNVLEKAQNNPSQIHNVFEREPTMEPCNHVTPNVTVNIEDTQASDMEKTFKHVCNCPYQTDDQSNYARHMKTKKHTNNVLVRGQSNQIPTEETIPKQNKEKEDFGEHIKLLEELYTSTINKYKEKCKTQEILISEQATQLSSMKKQLETLTYKINDLELEKNKINGHLNIIKEQLPTIRNMDAEVAQNTNIQKIKTNIKVFCRVRLRTSKEIEQMKELCSIDFIDEYTIEIGKHKSIAVRCSEQLHKFLFNNVFAATASQEKIFEELSLLVQSALEGYNVCVFAYGQTGSGKTFTMEGESELQTEGMIPRTVCHIFKEMKQFELLGWEYRIEASCLEIWNNDRIIDLLDSQPKSHEIRMVDSKDDLYVTNMSLRVKEINNTEELDECLQIAKYNQAIAATESNEQSLRLHSITRLRLIGTHSTKEKVSIGNLNFVDLAESKPLKNEKAV</sequence>
<keyword evidence="6" id="KW-0175">Coiled coil</keyword>
<evidence type="ECO:0000313" key="9">
    <source>
        <dbReference type="Proteomes" id="UP001497644"/>
    </source>
</evidence>
<reference evidence="8" key="1">
    <citation type="submission" date="2024-04" db="EMBL/GenBank/DDBJ databases">
        <authorList>
            <consortium name="Molecular Ecology Group"/>
        </authorList>
    </citation>
    <scope>NUCLEOTIDE SEQUENCE</scope>
</reference>
<dbReference type="GO" id="GO:0007018">
    <property type="term" value="P:microtubule-based movement"/>
    <property type="evidence" value="ECO:0007669"/>
    <property type="project" value="InterPro"/>
</dbReference>
<dbReference type="InterPro" id="IPR013087">
    <property type="entry name" value="Znf_C2H2_type"/>
</dbReference>
<evidence type="ECO:0000256" key="4">
    <source>
        <dbReference type="ARBA" id="ARBA00023212"/>
    </source>
</evidence>